<dbReference type="GO" id="GO:0005777">
    <property type="term" value="C:peroxisome"/>
    <property type="evidence" value="ECO:0007669"/>
    <property type="project" value="InterPro"/>
</dbReference>
<evidence type="ECO:0000256" key="1">
    <source>
        <dbReference type="SAM" id="MobiDB-lite"/>
    </source>
</evidence>
<evidence type="ECO:0000313" key="6">
    <source>
        <dbReference type="Proteomes" id="UP001154282"/>
    </source>
</evidence>
<feature type="domain" description="DUF7625" evidence="4">
    <location>
        <begin position="493"/>
        <end position="583"/>
    </location>
</feature>
<feature type="region of interest" description="Disordered" evidence="1">
    <location>
        <begin position="337"/>
        <end position="432"/>
    </location>
</feature>
<dbReference type="InterPro" id="IPR025677">
    <property type="entry name" value="OST-HTH-assoc_dom"/>
</dbReference>
<evidence type="ECO:0000313" key="5">
    <source>
        <dbReference type="EMBL" id="CAI0470070.1"/>
    </source>
</evidence>
<dbReference type="AlphaFoldDB" id="A0AAV0PHL3"/>
<dbReference type="InterPro" id="IPR024768">
    <property type="entry name" value="Marf1"/>
</dbReference>
<evidence type="ECO:0008006" key="7">
    <source>
        <dbReference type="Google" id="ProtNLM"/>
    </source>
</evidence>
<dbReference type="PANTHER" id="PTHR14379">
    <property type="entry name" value="LIMKAIN B LKAP"/>
    <property type="match status" value="1"/>
</dbReference>
<dbReference type="EMBL" id="CAMGYJ010000009">
    <property type="protein sequence ID" value="CAI0470070.1"/>
    <property type="molecule type" value="Genomic_DNA"/>
</dbReference>
<organism evidence="5 6">
    <name type="scientific">Linum tenue</name>
    <dbReference type="NCBI Taxonomy" id="586396"/>
    <lineage>
        <taxon>Eukaryota</taxon>
        <taxon>Viridiplantae</taxon>
        <taxon>Streptophyta</taxon>
        <taxon>Embryophyta</taxon>
        <taxon>Tracheophyta</taxon>
        <taxon>Spermatophyta</taxon>
        <taxon>Magnoliopsida</taxon>
        <taxon>eudicotyledons</taxon>
        <taxon>Gunneridae</taxon>
        <taxon>Pentapetalae</taxon>
        <taxon>rosids</taxon>
        <taxon>fabids</taxon>
        <taxon>Malpighiales</taxon>
        <taxon>Linaceae</taxon>
        <taxon>Linum</taxon>
    </lineage>
</organism>
<evidence type="ECO:0000259" key="3">
    <source>
        <dbReference type="Pfam" id="PF14418"/>
    </source>
</evidence>
<name>A0AAV0PHL3_9ROSI</name>
<gene>
    <name evidence="5" type="ORF">LITE_LOCUS38421</name>
</gene>
<feature type="compositionally biased region" description="Polar residues" evidence="1">
    <location>
        <begin position="182"/>
        <end position="208"/>
    </location>
</feature>
<proteinExistence type="predicted"/>
<dbReference type="Pfam" id="PF01936">
    <property type="entry name" value="NYN"/>
    <property type="match status" value="1"/>
</dbReference>
<dbReference type="Pfam" id="PF14418">
    <property type="entry name" value="OHA"/>
    <property type="match status" value="1"/>
</dbReference>
<feature type="compositionally biased region" description="Polar residues" evidence="1">
    <location>
        <begin position="410"/>
        <end position="425"/>
    </location>
</feature>
<dbReference type="InterPro" id="IPR021139">
    <property type="entry name" value="NYN"/>
</dbReference>
<evidence type="ECO:0000259" key="2">
    <source>
        <dbReference type="Pfam" id="PF01936"/>
    </source>
</evidence>
<dbReference type="InterPro" id="IPR056042">
    <property type="entry name" value="DUF7625"/>
</dbReference>
<comment type="caution">
    <text evidence="5">The sequence shown here is derived from an EMBL/GenBank/DDBJ whole genome shotgun (WGS) entry which is preliminary data.</text>
</comment>
<evidence type="ECO:0000259" key="4">
    <source>
        <dbReference type="Pfam" id="PF24620"/>
    </source>
</evidence>
<reference evidence="5" key="1">
    <citation type="submission" date="2022-08" db="EMBL/GenBank/DDBJ databases">
        <authorList>
            <person name="Gutierrez-Valencia J."/>
        </authorList>
    </citation>
    <scope>NUCLEOTIDE SEQUENCE</scope>
</reference>
<feature type="domain" description="OST-HTH associated" evidence="3">
    <location>
        <begin position="615"/>
        <end position="673"/>
    </location>
</feature>
<accession>A0AAV0PHL3</accession>
<keyword evidence="6" id="KW-1185">Reference proteome</keyword>
<feature type="region of interest" description="Disordered" evidence="1">
    <location>
        <begin position="181"/>
        <end position="260"/>
    </location>
</feature>
<dbReference type="GO" id="GO:0010468">
    <property type="term" value="P:regulation of gene expression"/>
    <property type="evidence" value="ECO:0007669"/>
    <property type="project" value="InterPro"/>
</dbReference>
<dbReference type="Proteomes" id="UP001154282">
    <property type="component" value="Unassembled WGS sequence"/>
</dbReference>
<dbReference type="PANTHER" id="PTHR14379:SF3">
    <property type="entry name" value="MEIOSIS REGULATOR AND MRNA STABILITY FACTOR 1"/>
    <property type="match status" value="1"/>
</dbReference>
<dbReference type="GO" id="GO:0004540">
    <property type="term" value="F:RNA nuclease activity"/>
    <property type="evidence" value="ECO:0007669"/>
    <property type="project" value="InterPro"/>
</dbReference>
<dbReference type="Gene3D" id="3.40.50.1010">
    <property type="entry name" value="5'-nuclease"/>
    <property type="match status" value="1"/>
</dbReference>
<dbReference type="Pfam" id="PF24620">
    <property type="entry name" value="DUF7625"/>
    <property type="match status" value="1"/>
</dbReference>
<feature type="compositionally biased region" description="Low complexity" evidence="1">
    <location>
        <begin position="231"/>
        <end position="244"/>
    </location>
</feature>
<feature type="domain" description="NYN" evidence="2">
    <location>
        <begin position="28"/>
        <end position="165"/>
    </location>
</feature>
<sequence>MVGGVAGGVTPAPAAGGFRAEPQYVSAKTSVWWDIENCQVPKNCDAHAIAQNISSALARLNYCGPVSICAYGDTNRIPPLVQQALSSTGVTLNHVPAAGVKDASDKRILVDMLFWAVDNPAPANYLLISGDRDFSNALHQLRFRRYNILLAKPQKASVPLVAAATAVWLWSSLCTGGAPMPTTVSSQTSGGDNDNQTSSTTGMPQSGRHSGEPVRPKGPVQPVTSTATTAGFGNHSSYGNSSGNAFDPGLNGKHFRSNGNAAANQVGGQGNMQAKQFKKAPHEFFGGGEPGNSYSGNAFTNTSYATMGNPSSNDMYINLNQHNPTDQNYPLRPNISPQQHQPTFASDHMPTTHHNHGYRPILPRPDFRYPSPSVPPRPDFRYSAPPVPPRPEFRHSAPSFPNAPDIGKLSMSQTPNYAPNSSNFSREPPLEYNAGSFQSLHVSSFNAPPPNHVMHEHGGQAKYWRPRGPSPPQNLCTLSTSTSVSSNDATQETQQQLAPSDYFNGLITAILRALDILKHEKVTPSKANVSYCIRFGENKEHQNVDVEVALDYAIKYKKVVKQTTGSFQVFIPKNGNLWMCVNPKCPDPEKYPAGTWDKIKKFITSENGRSALLASECRYEAALILKRACLEDLVLGEVLCIIEMMIDMKKWIGPHESGWQPVSIISCEEFKIREKKCQGGATI</sequence>
<dbReference type="CDD" id="cd10910">
    <property type="entry name" value="PIN_limkain_b1_N_like"/>
    <property type="match status" value="1"/>
</dbReference>
<protein>
    <recommendedName>
        <fullName evidence="7">NYN domain-containing protein</fullName>
    </recommendedName>
</protein>